<dbReference type="Gene3D" id="3.30.40.10">
    <property type="entry name" value="Zinc/RING finger domain, C3HC4 (zinc finger)"/>
    <property type="match status" value="1"/>
</dbReference>
<keyword evidence="15" id="KW-1185">Reference proteome</keyword>
<comment type="caution">
    <text evidence="14">The sequence shown here is derived from an EMBL/GenBank/DDBJ whole genome shotgun (WGS) entry which is preliminary data.</text>
</comment>
<dbReference type="InterPro" id="IPR019474">
    <property type="entry name" value="Ub_conjug_fac_E4_core"/>
</dbReference>
<dbReference type="Pfam" id="PF10408">
    <property type="entry name" value="Ufd2P_core"/>
    <property type="match status" value="1"/>
</dbReference>
<proteinExistence type="inferred from homology"/>
<keyword evidence="8" id="KW-0833">Ubl conjugation pathway</keyword>
<evidence type="ECO:0000256" key="10">
    <source>
        <dbReference type="ARBA" id="ARBA00023242"/>
    </source>
</evidence>
<dbReference type="PANTHER" id="PTHR13931">
    <property type="entry name" value="UBIQUITINATION FACTOR E4"/>
    <property type="match status" value="1"/>
</dbReference>
<dbReference type="SMART" id="SM00504">
    <property type="entry name" value="Ubox"/>
    <property type="match status" value="1"/>
</dbReference>
<feature type="domain" description="U-box" evidence="13">
    <location>
        <begin position="993"/>
        <end position="1067"/>
    </location>
</feature>
<keyword evidence="10" id="KW-0539">Nucleus</keyword>
<evidence type="ECO:0000256" key="5">
    <source>
        <dbReference type="ARBA" id="ARBA00013194"/>
    </source>
</evidence>
<evidence type="ECO:0000256" key="9">
    <source>
        <dbReference type="ARBA" id="ARBA00023110"/>
    </source>
</evidence>
<feature type="region of interest" description="Disordered" evidence="12">
    <location>
        <begin position="1"/>
        <end position="117"/>
    </location>
</feature>
<evidence type="ECO:0000256" key="6">
    <source>
        <dbReference type="ARBA" id="ARBA00022490"/>
    </source>
</evidence>
<dbReference type="EC" id="5.2.1.8" evidence="5"/>
<dbReference type="CDD" id="cd16657">
    <property type="entry name" value="RING-Ubox_UBE4A"/>
    <property type="match status" value="1"/>
</dbReference>
<dbReference type="Proteomes" id="UP001430584">
    <property type="component" value="Unassembled WGS sequence"/>
</dbReference>
<comment type="pathway">
    <text evidence="3">Protein modification; protein ubiquitination.</text>
</comment>
<evidence type="ECO:0000256" key="4">
    <source>
        <dbReference type="ARBA" id="ARBA00007434"/>
    </source>
</evidence>
<keyword evidence="9" id="KW-0413">Isomerase</keyword>
<organism evidence="14 15">
    <name type="scientific">Diplodia seriata</name>
    <dbReference type="NCBI Taxonomy" id="420778"/>
    <lineage>
        <taxon>Eukaryota</taxon>
        <taxon>Fungi</taxon>
        <taxon>Dikarya</taxon>
        <taxon>Ascomycota</taxon>
        <taxon>Pezizomycotina</taxon>
        <taxon>Dothideomycetes</taxon>
        <taxon>Dothideomycetes incertae sedis</taxon>
        <taxon>Botryosphaeriales</taxon>
        <taxon>Botryosphaeriaceae</taxon>
        <taxon>Diplodia</taxon>
    </lineage>
</organism>
<evidence type="ECO:0000256" key="12">
    <source>
        <dbReference type="SAM" id="MobiDB-lite"/>
    </source>
</evidence>
<evidence type="ECO:0000313" key="15">
    <source>
        <dbReference type="Proteomes" id="UP001430584"/>
    </source>
</evidence>
<evidence type="ECO:0000256" key="7">
    <source>
        <dbReference type="ARBA" id="ARBA00022679"/>
    </source>
</evidence>
<gene>
    <name evidence="14" type="primary">UFD2</name>
    <name evidence="14" type="ORF">SLS55_002288</name>
</gene>
<protein>
    <recommendedName>
        <fullName evidence="5">peptidylprolyl isomerase</fullName>
        <ecNumber evidence="5">5.2.1.8</ecNumber>
    </recommendedName>
</protein>
<dbReference type="InterPro" id="IPR045132">
    <property type="entry name" value="UBE4"/>
</dbReference>
<name>A0ABR3CRR7_9PEZI</name>
<evidence type="ECO:0000256" key="11">
    <source>
        <dbReference type="SAM" id="Coils"/>
    </source>
</evidence>
<dbReference type="InterPro" id="IPR013083">
    <property type="entry name" value="Znf_RING/FYVE/PHD"/>
</dbReference>
<evidence type="ECO:0000259" key="13">
    <source>
        <dbReference type="PROSITE" id="PS51698"/>
    </source>
</evidence>
<dbReference type="PANTHER" id="PTHR13931:SF2">
    <property type="entry name" value="UBIQUITIN CONJUGATION FACTOR E4 B"/>
    <property type="match status" value="1"/>
</dbReference>
<evidence type="ECO:0000256" key="1">
    <source>
        <dbReference type="ARBA" id="ARBA00004123"/>
    </source>
</evidence>
<dbReference type="PROSITE" id="PS51698">
    <property type="entry name" value="U_BOX"/>
    <property type="match status" value="1"/>
</dbReference>
<dbReference type="SUPFAM" id="SSF57850">
    <property type="entry name" value="RING/U-box"/>
    <property type="match status" value="1"/>
</dbReference>
<comment type="subcellular location">
    <subcellularLocation>
        <location evidence="2">Cytoplasm</location>
    </subcellularLocation>
    <subcellularLocation>
        <location evidence="1">Nucleus</location>
    </subcellularLocation>
</comment>
<dbReference type="Pfam" id="PF04564">
    <property type="entry name" value="U-box"/>
    <property type="match status" value="1"/>
</dbReference>
<keyword evidence="6" id="KW-0963">Cytoplasm</keyword>
<evidence type="ECO:0000313" key="14">
    <source>
        <dbReference type="EMBL" id="KAL0263308.1"/>
    </source>
</evidence>
<dbReference type="GeneID" id="92006373"/>
<keyword evidence="11" id="KW-0175">Coiled coil</keyword>
<evidence type="ECO:0000256" key="2">
    <source>
        <dbReference type="ARBA" id="ARBA00004496"/>
    </source>
</evidence>
<feature type="compositionally biased region" description="Basic and acidic residues" evidence="12">
    <location>
        <begin position="95"/>
        <end position="105"/>
    </location>
</feature>
<feature type="coiled-coil region" evidence="11">
    <location>
        <begin position="521"/>
        <end position="555"/>
    </location>
</feature>
<evidence type="ECO:0000256" key="3">
    <source>
        <dbReference type="ARBA" id="ARBA00004906"/>
    </source>
</evidence>
<keyword evidence="9" id="KW-0697">Rotamase</keyword>
<dbReference type="EMBL" id="JAJVCZ030000002">
    <property type="protein sequence ID" value="KAL0263308.1"/>
    <property type="molecule type" value="Genomic_DNA"/>
</dbReference>
<dbReference type="RefSeq" id="XP_066636337.1">
    <property type="nucleotide sequence ID" value="XM_066773770.1"/>
</dbReference>
<sequence length="1084" mass="122262">MSDALSDADKIRNKRLAKLGGQSSAPASPVPGDSNPPSGAASPSASTPQPASAQSPTPATVPSPSPSSTPAAVTEDQVSAPKISITKKAPTSLPQKRDNESESRPRPRPAAAPENFETWQHRILSTIFRVTLDEAHAQDAHGNRLTYVPGVKGDLEDAGSPLLLNTTVLEGVLFEGASNRPDGKPLNWLLSCWKRAARVSRGATTADKSDPERAEVMREARRLTLSYTMLAVNVPDMFGLDAWLVNPLAQHLLNDPEDEHGICHDFLNEAVSRFEEDESIKEALVGAVEQLSQDLSKKSMNDQFKPYMLALRNICQYPSLVVALSQSPRFLPSDIGAPSLENDTLLGPFFKLSPLQAEVALNYFAGSRTRDRSVIMNAQRALRMTLATHQDELFDVANRFIRAKDSRSNMLDWFAATVNKNHKRRAMRVDAKQVSSDGFMNNITVILDRLCDPFMDSTFSKIDRIDIEYLRRNPRVDISDETKMNADQTASDEFYSTKVEGENNFISECFFLTVAAHHYGTEAAQSKLTQLQKDLKWMERELEKFETERHKYAHNPAQLQLFENALKKYKDAVERSHCTILATQGVLLDETIQGRAMQFMRYVIVWLLRIVSPGYPQKPFKLPLPAQQPEAFKCLPEYFLEDIVDNFKFITRMMPQIATSTQCEELIAICLTFLRSSAYIRNPYLKSGLVTILYYGTLPFQGRSKGVLGDLLFATKFATDNLLHALMQFYIECESTGAHTQFYDKFNIRYEIFQVFKCVWGNPVYRDHLGTEAKYVVSDFYDPMVNLDFFVRFVNLLLNDVTFVLDESFTAFTQIHDLTKQLRDPSLIPDENIRKEKEEALESAKGRAKSYMGLTNETVAMLKLFTEALSDSFTMPEIVQRLADMLDYNLDALVGPKQTNLKVENPQEYGFNAKSMLSEIVDVYINLMEKENFRLAIARDGRSYKPDNFNKATSIMRRFALKSEEEIGKWERLAIQVQEAKEADDQEEADLGDIPDEFLDPLIFDIMKDPVILPQSRMTIDRAVIQSHLLSDPHDPFNRAPLKIEDVIPDTELKGKIEAFKAERKALKQAERAQAAGGEAMDTS</sequence>
<dbReference type="InterPro" id="IPR003613">
    <property type="entry name" value="Ubox_domain"/>
</dbReference>
<keyword evidence="7" id="KW-0808">Transferase</keyword>
<reference evidence="14 15" key="1">
    <citation type="submission" date="2024-02" db="EMBL/GenBank/DDBJ databases">
        <title>De novo assembly and annotation of 12 fungi associated with fruit tree decline syndrome in Ontario, Canada.</title>
        <authorList>
            <person name="Sulman M."/>
            <person name="Ellouze W."/>
            <person name="Ilyukhin E."/>
        </authorList>
    </citation>
    <scope>NUCLEOTIDE SEQUENCE [LARGE SCALE GENOMIC DNA]</scope>
    <source>
        <strain evidence="14 15">FDS-637</strain>
    </source>
</reference>
<feature type="compositionally biased region" description="Low complexity" evidence="12">
    <location>
        <begin position="36"/>
        <end position="58"/>
    </location>
</feature>
<comment type="similarity">
    <text evidence="4">Belongs to the ubiquitin conjugation factor E4 family.</text>
</comment>
<evidence type="ECO:0000256" key="8">
    <source>
        <dbReference type="ARBA" id="ARBA00022786"/>
    </source>
</evidence>
<accession>A0ABR3CRR7</accession>